<evidence type="ECO:0008006" key="4">
    <source>
        <dbReference type="Google" id="ProtNLM"/>
    </source>
</evidence>
<protein>
    <recommendedName>
        <fullName evidence="4">ATP-binding protein</fullName>
    </recommendedName>
</protein>
<gene>
    <name evidence="2" type="ORF">DR950_26830</name>
</gene>
<dbReference type="Proteomes" id="UP000263377">
    <property type="component" value="Unassembled WGS sequence"/>
</dbReference>
<dbReference type="EMBL" id="QVIG01000001">
    <property type="protein sequence ID" value="RGD60901.1"/>
    <property type="molecule type" value="Genomic_DNA"/>
</dbReference>
<reference evidence="2 3" key="1">
    <citation type="submission" date="2018-08" db="EMBL/GenBank/DDBJ databases">
        <title>Diversity &amp; Physiological Properties of Lignin-Decomposing Actinobacteria from Soil.</title>
        <authorList>
            <person name="Roh S.G."/>
            <person name="Kim S.B."/>
        </authorList>
    </citation>
    <scope>NUCLEOTIDE SEQUENCE [LARGE SCALE GENOMIC DNA]</scope>
    <source>
        <strain evidence="2 3">MMS17-GH009</strain>
    </source>
</reference>
<evidence type="ECO:0000313" key="3">
    <source>
        <dbReference type="Proteomes" id="UP000263377"/>
    </source>
</evidence>
<dbReference type="AlphaFoldDB" id="A0A372ZYN9"/>
<name>A0A372ZYN9_9ACTN</name>
<keyword evidence="1" id="KW-0732">Signal</keyword>
<organism evidence="2 3">
    <name type="scientific">Kitasatospora xanthocidica</name>
    <dbReference type="NCBI Taxonomy" id="83382"/>
    <lineage>
        <taxon>Bacteria</taxon>
        <taxon>Bacillati</taxon>
        <taxon>Actinomycetota</taxon>
        <taxon>Actinomycetes</taxon>
        <taxon>Kitasatosporales</taxon>
        <taxon>Streptomycetaceae</taxon>
        <taxon>Kitasatospora</taxon>
    </lineage>
</organism>
<accession>A0A372ZYN9</accession>
<dbReference type="RefSeq" id="WP_049652328.1">
    <property type="nucleotide sequence ID" value="NZ_QVIG01000001.1"/>
</dbReference>
<keyword evidence="3" id="KW-1185">Reference proteome</keyword>
<evidence type="ECO:0000256" key="1">
    <source>
        <dbReference type="SAM" id="SignalP"/>
    </source>
</evidence>
<proteinExistence type="predicted"/>
<feature type="chain" id="PRO_5039574800" description="ATP-binding protein" evidence="1">
    <location>
        <begin position="20"/>
        <end position="84"/>
    </location>
</feature>
<evidence type="ECO:0000313" key="2">
    <source>
        <dbReference type="EMBL" id="RGD60901.1"/>
    </source>
</evidence>
<sequence>MKKSKRVLTALALMGSAFAATASSAGSAHALAGIGEGPGGLLAAPGFLLADTVTGGSMPVGQGQIGSLADKAVQDKMKEAQQGH</sequence>
<feature type="signal peptide" evidence="1">
    <location>
        <begin position="1"/>
        <end position="19"/>
    </location>
</feature>
<comment type="caution">
    <text evidence="2">The sequence shown here is derived from an EMBL/GenBank/DDBJ whole genome shotgun (WGS) entry which is preliminary data.</text>
</comment>